<dbReference type="Gramene" id="OGLUM05G12600.2">
    <property type="protein sequence ID" value="OGLUM05G12600.2"/>
    <property type="gene ID" value="OGLUM05G12600"/>
</dbReference>
<evidence type="ECO:0000313" key="2">
    <source>
        <dbReference type="Proteomes" id="UP000026961"/>
    </source>
</evidence>
<sequence>MAALSSNAPNPGSLRPQAIMSSDVQFAKDEENKLDASHLAQVLLSKGYEEHCSQPSTMTPVLHIYDPGTSTESKQASNCTLLSKNLSLSVLCLDYSPPASGRRAVVRRTTPSPISLSRWEGSSMVRRGATTRGTSTYRRREWCALSPSWGGTAWKRISIAAVVSKVSGDKRFDLFVTEKLELEQPWRNPWANEQCPPNPGVTARFLVLHFAKDEKIKLGRRASTDWKQVSSGTGLYKVSDGLLSNPTPISWSSLAVSFPSISVYHGKTLPS</sequence>
<proteinExistence type="predicted"/>
<reference evidence="1" key="2">
    <citation type="submission" date="2018-05" db="EMBL/GenBank/DDBJ databases">
        <title>OgluRS3 (Oryza glumaepatula Reference Sequence Version 3).</title>
        <authorList>
            <person name="Zhang J."/>
            <person name="Kudrna D."/>
            <person name="Lee S."/>
            <person name="Talag J."/>
            <person name="Welchert J."/>
            <person name="Wing R.A."/>
        </authorList>
    </citation>
    <scope>NUCLEOTIDE SEQUENCE [LARGE SCALE GENOMIC DNA]</scope>
</reference>
<name>A0A0D9ZXH2_9ORYZ</name>
<evidence type="ECO:0000313" key="1">
    <source>
        <dbReference type="EnsemblPlants" id="OGLUM05G12600.2"/>
    </source>
</evidence>
<reference evidence="1" key="1">
    <citation type="submission" date="2015-04" db="UniProtKB">
        <authorList>
            <consortium name="EnsemblPlants"/>
        </authorList>
    </citation>
    <scope>IDENTIFICATION</scope>
</reference>
<dbReference type="EnsemblPlants" id="OGLUM05G12600.2">
    <property type="protein sequence ID" value="OGLUM05G12600.2"/>
    <property type="gene ID" value="OGLUM05G12600"/>
</dbReference>
<dbReference type="Proteomes" id="UP000026961">
    <property type="component" value="Chromosome 5"/>
</dbReference>
<organism evidence="1">
    <name type="scientific">Oryza glumipatula</name>
    <dbReference type="NCBI Taxonomy" id="40148"/>
    <lineage>
        <taxon>Eukaryota</taxon>
        <taxon>Viridiplantae</taxon>
        <taxon>Streptophyta</taxon>
        <taxon>Embryophyta</taxon>
        <taxon>Tracheophyta</taxon>
        <taxon>Spermatophyta</taxon>
        <taxon>Magnoliopsida</taxon>
        <taxon>Liliopsida</taxon>
        <taxon>Poales</taxon>
        <taxon>Poaceae</taxon>
        <taxon>BOP clade</taxon>
        <taxon>Oryzoideae</taxon>
        <taxon>Oryzeae</taxon>
        <taxon>Oryzinae</taxon>
        <taxon>Oryza</taxon>
    </lineage>
</organism>
<dbReference type="AlphaFoldDB" id="A0A0D9ZXH2"/>
<accession>A0A0D9ZXH2</accession>
<protein>
    <submittedName>
        <fullName evidence="1">Uncharacterized protein</fullName>
    </submittedName>
</protein>
<keyword evidence="2" id="KW-1185">Reference proteome</keyword>